<dbReference type="InterPro" id="IPR000415">
    <property type="entry name" value="Nitroreductase-like"/>
</dbReference>
<evidence type="ECO:0000313" key="1">
    <source>
        <dbReference type="EMBL" id="ABN98400.1"/>
    </source>
</evidence>
<gene>
    <name evidence="1" type="ordered locus">Mjls_2618</name>
</gene>
<dbReference type="PANTHER" id="PTHR23026:SF123">
    <property type="entry name" value="NAD(P)H NITROREDUCTASE RV3131-RELATED"/>
    <property type="match status" value="1"/>
</dbReference>
<dbReference type="SUPFAM" id="SSF55469">
    <property type="entry name" value="FMN-dependent nitroreductase-like"/>
    <property type="match status" value="1"/>
</dbReference>
<proteinExistence type="predicted"/>
<protein>
    <submittedName>
        <fullName evidence="1">Uncharacterized protein</fullName>
    </submittedName>
</protein>
<organism evidence="1">
    <name type="scientific">Mycobacterium sp. (strain JLS)</name>
    <dbReference type="NCBI Taxonomy" id="164757"/>
    <lineage>
        <taxon>Bacteria</taxon>
        <taxon>Bacillati</taxon>
        <taxon>Actinomycetota</taxon>
        <taxon>Actinomycetes</taxon>
        <taxon>Mycobacteriales</taxon>
        <taxon>Mycobacteriaceae</taxon>
        <taxon>Mycobacterium</taxon>
    </lineage>
</organism>
<dbReference type="Gene3D" id="3.40.109.10">
    <property type="entry name" value="NADH Oxidase"/>
    <property type="match status" value="2"/>
</dbReference>
<sequence>MAVVTGATIIGQRLRSAEVRDLAGSLPDVATLERVLDAAAHAPSAQNAQPWSWRVTPGGVDLFADWSRRLGDGGQDRRDVLLSCGAVLHHCAVALGADGWAPRIRRFPARDDADHLALIELIEAPPSVGDIELAEAIPRRRADRRPYRAQPLPEGSLELMHVRADRDGVRFGVVPRTGWGRSSDGDVVLQYGSPAAAPADEAALLVLATDTDGDLAHLRAGEVMSDVLLAATSMGLASCPLTTPLTDTRSRLSLACEVFDGEAYPQVLIRLGWAPADGSALPVLERRSVSETTTWML</sequence>
<dbReference type="KEGG" id="mjl:Mjls_2618"/>
<name>A0A5Q5CGR7_MYCSJ</name>
<dbReference type="GO" id="GO:0016491">
    <property type="term" value="F:oxidoreductase activity"/>
    <property type="evidence" value="ECO:0007669"/>
    <property type="project" value="InterPro"/>
</dbReference>
<dbReference type="AlphaFoldDB" id="A0A5Q5CGR7"/>
<dbReference type="EMBL" id="CP000580">
    <property type="protein sequence ID" value="ABN98400.1"/>
    <property type="molecule type" value="Genomic_DNA"/>
</dbReference>
<dbReference type="PANTHER" id="PTHR23026">
    <property type="entry name" value="NADPH NITROREDUCTASE"/>
    <property type="match status" value="1"/>
</dbReference>
<reference evidence="1" key="1">
    <citation type="submission" date="2007-02" db="EMBL/GenBank/DDBJ databases">
        <title>Complete sequence of Mycobacterium sp. JLS.</title>
        <authorList>
            <consortium name="US DOE Joint Genome Institute"/>
            <person name="Copeland A."/>
            <person name="Lucas S."/>
            <person name="Lapidus A."/>
            <person name="Barry K."/>
            <person name="Detter J.C."/>
            <person name="Glavina del Rio T."/>
            <person name="Hammon N."/>
            <person name="Israni S."/>
            <person name="Dalin E."/>
            <person name="Tice H."/>
            <person name="Pitluck S."/>
            <person name="Chain P."/>
            <person name="Malfatti S."/>
            <person name="Shin M."/>
            <person name="Vergez L."/>
            <person name="Schmutz J."/>
            <person name="Larimer F."/>
            <person name="Land M."/>
            <person name="Hauser L."/>
            <person name="Kyrpides N."/>
            <person name="Mikhailova N."/>
            <person name="Miller C.D."/>
            <person name="Anderson A.J."/>
            <person name="Sims R.C."/>
            <person name="Richardson P."/>
        </authorList>
    </citation>
    <scope>NUCLEOTIDE SEQUENCE [LARGE SCALE GENOMIC DNA]</scope>
    <source>
        <strain evidence="1">JLS</strain>
    </source>
</reference>
<accession>A0A5Q5CGR7</accession>
<dbReference type="InterPro" id="IPR050627">
    <property type="entry name" value="Nitroreductase/BluB"/>
</dbReference>